<dbReference type="EMBL" id="PQIB02000013">
    <property type="protein sequence ID" value="RLM74268.1"/>
    <property type="molecule type" value="Genomic_DNA"/>
</dbReference>
<comment type="caution">
    <text evidence="3">The sequence shown here is derived from an EMBL/GenBank/DDBJ whole genome shotgun (WGS) entry which is preliminary data.</text>
</comment>
<dbReference type="GO" id="GO:0043169">
    <property type="term" value="F:cation binding"/>
    <property type="evidence" value="ECO:0007669"/>
    <property type="project" value="InterPro"/>
</dbReference>
<proteinExistence type="predicted"/>
<feature type="compositionally biased region" description="Low complexity" evidence="2">
    <location>
        <begin position="46"/>
        <end position="58"/>
    </location>
</feature>
<organism evidence="3 4">
    <name type="scientific">Panicum miliaceum</name>
    <name type="common">Proso millet</name>
    <name type="synonym">Broomcorn millet</name>
    <dbReference type="NCBI Taxonomy" id="4540"/>
    <lineage>
        <taxon>Eukaryota</taxon>
        <taxon>Viridiplantae</taxon>
        <taxon>Streptophyta</taxon>
        <taxon>Embryophyta</taxon>
        <taxon>Tracheophyta</taxon>
        <taxon>Spermatophyta</taxon>
        <taxon>Magnoliopsida</taxon>
        <taxon>Liliopsida</taxon>
        <taxon>Poales</taxon>
        <taxon>Poaceae</taxon>
        <taxon>PACMAD clade</taxon>
        <taxon>Panicoideae</taxon>
        <taxon>Panicodae</taxon>
        <taxon>Paniceae</taxon>
        <taxon>Panicinae</taxon>
        <taxon>Panicum</taxon>
        <taxon>Panicum sect. Panicum</taxon>
    </lineage>
</organism>
<evidence type="ECO:0000256" key="1">
    <source>
        <dbReference type="ARBA" id="ARBA00013081"/>
    </source>
</evidence>
<dbReference type="InterPro" id="IPR036457">
    <property type="entry name" value="PPM-type-like_dom_sf"/>
</dbReference>
<keyword evidence="4" id="KW-1185">Reference proteome</keyword>
<feature type="region of interest" description="Disordered" evidence="2">
    <location>
        <begin position="1"/>
        <end position="107"/>
    </location>
</feature>
<dbReference type="SUPFAM" id="SSF81606">
    <property type="entry name" value="PP2C-like"/>
    <property type="match status" value="1"/>
</dbReference>
<evidence type="ECO:0000256" key="2">
    <source>
        <dbReference type="SAM" id="MobiDB-lite"/>
    </source>
</evidence>
<dbReference type="EC" id="3.1.3.16" evidence="1"/>
<dbReference type="InterPro" id="IPR000222">
    <property type="entry name" value="PP2C_BS"/>
</dbReference>
<dbReference type="Gene3D" id="3.60.40.10">
    <property type="entry name" value="PPM-type phosphatase domain"/>
    <property type="match status" value="1"/>
</dbReference>
<reference evidence="4" key="1">
    <citation type="journal article" date="2019" name="Nat. Commun.">
        <title>The genome of broomcorn millet.</title>
        <authorList>
            <person name="Zou C."/>
            <person name="Miki D."/>
            <person name="Li D."/>
            <person name="Tang Q."/>
            <person name="Xiao L."/>
            <person name="Rajput S."/>
            <person name="Deng P."/>
            <person name="Jia W."/>
            <person name="Huang R."/>
            <person name="Zhang M."/>
            <person name="Sun Y."/>
            <person name="Hu J."/>
            <person name="Fu X."/>
            <person name="Schnable P.S."/>
            <person name="Li F."/>
            <person name="Zhang H."/>
            <person name="Feng B."/>
            <person name="Zhu X."/>
            <person name="Liu R."/>
            <person name="Schnable J.C."/>
            <person name="Zhu J.-K."/>
            <person name="Zhang H."/>
        </authorList>
    </citation>
    <scope>NUCLEOTIDE SEQUENCE [LARGE SCALE GENOMIC DNA]</scope>
</reference>
<name>A0A3L6Q8W5_PANMI</name>
<evidence type="ECO:0000313" key="4">
    <source>
        <dbReference type="Proteomes" id="UP000275267"/>
    </source>
</evidence>
<gene>
    <name evidence="3" type="ORF">C2845_PM15G01410</name>
</gene>
<protein>
    <recommendedName>
        <fullName evidence="1">protein-serine/threonine phosphatase</fullName>
        <ecNumber evidence="1">3.1.3.16</ecNumber>
    </recommendedName>
</protein>
<evidence type="ECO:0000313" key="3">
    <source>
        <dbReference type="EMBL" id="RLM74268.1"/>
    </source>
</evidence>
<dbReference type="PROSITE" id="PS01032">
    <property type="entry name" value="PPM_1"/>
    <property type="match status" value="1"/>
</dbReference>
<dbReference type="Proteomes" id="UP000275267">
    <property type="component" value="Unassembled WGS sequence"/>
</dbReference>
<dbReference type="OrthoDB" id="10264738at2759"/>
<feature type="compositionally biased region" description="Low complexity" evidence="2">
    <location>
        <begin position="66"/>
        <end position="77"/>
    </location>
</feature>
<dbReference type="AlphaFoldDB" id="A0A3L6Q8W5"/>
<dbReference type="GO" id="GO:0004722">
    <property type="term" value="F:protein serine/threonine phosphatase activity"/>
    <property type="evidence" value="ECO:0007669"/>
    <property type="project" value="UniProtKB-EC"/>
</dbReference>
<dbReference type="STRING" id="4540.A0A3L6Q8W5"/>
<accession>A0A3L6Q8W5</accession>
<sequence>MVMASAGVNMPGGDGNVPAAASSSFSSTPGCRMRGRRSRLAPPPVAATAAGSSDAASPSREKRVWPASPTSSSSPSDVDSDGDRREAEEEVDAEAEELKQPPPLLPAVPQLPAVAAQAWPVAFGSLSVAGRSRDMEDTVSLRPGFHTWVDGSPMHFFGVFDGHGGSHVRTG</sequence>